<sequence>MINNIAIITARGGSKRIPRKNIKDFMGKPMIYYAINAAINAGIFDEIMVSTEDEEIASISKNLGAKVPFLRSTKTADDFATTNDVIEEVLSQYAKLGTLIENICCIYPCAPFISGELLKEAYETFVSTNASKLTPVVKFSFPVQRAFIVDEKGFLKYREPLNANKRSQDLKPTYHDAGMFYFYKANALNSDDRVPFILSENVTQDIDTMDDWKMAELKYKVLHGL</sequence>
<evidence type="ECO:0000313" key="4">
    <source>
        <dbReference type="EMBL" id="EAI8858850.1"/>
    </source>
</evidence>
<dbReference type="PANTHER" id="PTHR21485">
    <property type="entry name" value="HAD SUPERFAMILY MEMBERS CMAS AND KDSC"/>
    <property type="match status" value="1"/>
</dbReference>
<dbReference type="InterPro" id="IPR029044">
    <property type="entry name" value="Nucleotide-diphossugar_trans"/>
</dbReference>
<dbReference type="EMBL" id="AACCXM010000007">
    <property type="protein sequence ID" value="EAK0469184.1"/>
    <property type="molecule type" value="Genomic_DNA"/>
</dbReference>
<reference evidence="6 8" key="1">
    <citation type="submission" date="2018-05" db="EMBL/GenBank/DDBJ databases">
        <authorList>
            <consortium name="PulseNet: The National Subtyping Network for Foodborne Disease Surveillance"/>
            <person name="Tarr C.L."/>
            <person name="Trees E."/>
            <person name="Katz L.S."/>
            <person name="Carleton-Romer H.A."/>
            <person name="Stroika S."/>
            <person name="Kucerova Z."/>
            <person name="Roache K.F."/>
            <person name="Sabol A.L."/>
            <person name="Besser J."/>
            <person name="Gerner-Smidt P."/>
        </authorList>
    </citation>
    <scope>NUCLEOTIDE SEQUENCE</scope>
    <source>
        <strain evidence="5">2014D-0197</strain>
        <strain evidence="3 8">2016D-0221</strain>
        <strain evidence="6">D4313</strain>
        <strain evidence="4 7">PNUSAC001503</strain>
    </source>
</reference>
<evidence type="ECO:0000256" key="1">
    <source>
        <dbReference type="ARBA" id="ARBA00010726"/>
    </source>
</evidence>
<dbReference type="EC" id="2.7.7.81" evidence="2"/>
<dbReference type="NCBIfam" id="TIGR03584">
    <property type="entry name" value="PseF"/>
    <property type="match status" value="1"/>
</dbReference>
<dbReference type="PANTHER" id="PTHR21485:SF6">
    <property type="entry name" value="N-ACYLNEURAMINATE CYTIDYLYLTRANSFERASE-RELATED"/>
    <property type="match status" value="1"/>
</dbReference>
<keyword evidence="6" id="KW-0548">Nucleotidyltransferase</keyword>
<gene>
    <name evidence="6" type="primary">pseF</name>
    <name evidence="5" type="ORF">AAH17_06030</name>
    <name evidence="6" type="ORF">AAH24_07405</name>
    <name evidence="3" type="ORF">BVH53_06530</name>
    <name evidence="4" type="ORF">CX802_03175</name>
</gene>
<dbReference type="Proteomes" id="UP000557842">
    <property type="component" value="Unassembled WGS sequence"/>
</dbReference>
<dbReference type="Proteomes" id="UP000535509">
    <property type="component" value="Unassembled WGS sequence"/>
</dbReference>
<dbReference type="CDD" id="cd02513">
    <property type="entry name" value="CMP-NeuAc_Synthase"/>
    <property type="match status" value="1"/>
</dbReference>
<comment type="caution">
    <text evidence="6">The sequence shown here is derived from an EMBL/GenBank/DDBJ whole genome shotgun (WGS) entry which is preliminary data.</text>
</comment>
<comment type="similarity">
    <text evidence="1">Belongs to the CMP-NeuNAc synthase family.</text>
</comment>
<dbReference type="GeneID" id="61065365"/>
<dbReference type="AlphaFoldDB" id="A0A5L8KJI2"/>
<dbReference type="InterPro" id="IPR050793">
    <property type="entry name" value="CMP-NeuNAc_synthase"/>
</dbReference>
<evidence type="ECO:0000256" key="2">
    <source>
        <dbReference type="NCBIfam" id="TIGR03584"/>
    </source>
</evidence>
<dbReference type="Pfam" id="PF02348">
    <property type="entry name" value="CTP_transf_3"/>
    <property type="match status" value="1"/>
</dbReference>
<dbReference type="OMA" id="AYHMKEL"/>
<keyword evidence="6" id="KW-0808">Transferase</keyword>
<evidence type="ECO:0000313" key="6">
    <source>
        <dbReference type="EMBL" id="EAK0469184.1"/>
    </source>
</evidence>
<accession>A0A5L8KJI2</accession>
<dbReference type="Gene3D" id="3.90.550.10">
    <property type="entry name" value="Spore Coat Polysaccharide Biosynthesis Protein SpsA, Chain A"/>
    <property type="match status" value="1"/>
</dbReference>
<dbReference type="EMBL" id="AABTCC010000007">
    <property type="protein sequence ID" value="EAI8858850.1"/>
    <property type="molecule type" value="Genomic_DNA"/>
</dbReference>
<name>A0A5L8KJI2_CAMFE</name>
<dbReference type="EMBL" id="AACCXK010000009">
    <property type="protein sequence ID" value="EAK0453217.1"/>
    <property type="molecule type" value="Genomic_DNA"/>
</dbReference>
<dbReference type="SUPFAM" id="SSF53448">
    <property type="entry name" value="Nucleotide-diphospho-sugar transferases"/>
    <property type="match status" value="1"/>
</dbReference>
<organism evidence="6">
    <name type="scientific">Campylobacter fetus</name>
    <dbReference type="NCBI Taxonomy" id="196"/>
    <lineage>
        <taxon>Bacteria</taxon>
        <taxon>Pseudomonadati</taxon>
        <taxon>Campylobacterota</taxon>
        <taxon>Epsilonproteobacteria</taxon>
        <taxon>Campylobacterales</taxon>
        <taxon>Campylobacteraceae</taxon>
        <taxon>Campylobacter</taxon>
    </lineage>
</organism>
<evidence type="ECO:0000313" key="7">
    <source>
        <dbReference type="Proteomes" id="UP000535509"/>
    </source>
</evidence>
<evidence type="ECO:0000313" key="8">
    <source>
        <dbReference type="Proteomes" id="UP000557842"/>
    </source>
</evidence>
<dbReference type="EMBL" id="AABQDW010000011">
    <property type="protein sequence ID" value="EAI5408352.1"/>
    <property type="molecule type" value="Genomic_DNA"/>
</dbReference>
<dbReference type="GO" id="GO:0008781">
    <property type="term" value="F:N-acylneuraminate cytidylyltransferase activity"/>
    <property type="evidence" value="ECO:0007669"/>
    <property type="project" value="TreeGrafter"/>
</dbReference>
<evidence type="ECO:0000313" key="5">
    <source>
        <dbReference type="EMBL" id="EAK0453217.1"/>
    </source>
</evidence>
<keyword evidence="7" id="KW-1185">Reference proteome</keyword>
<dbReference type="RefSeq" id="WP_002850570.1">
    <property type="nucleotide sequence ID" value="NZ_AABUZP020000015.1"/>
</dbReference>
<dbReference type="InterPro" id="IPR020039">
    <property type="entry name" value="PseF"/>
</dbReference>
<dbReference type="InterPro" id="IPR003329">
    <property type="entry name" value="Cytidylyl_trans"/>
</dbReference>
<proteinExistence type="inferred from homology"/>
<protein>
    <recommendedName>
        <fullName evidence="2">Pseudaminic acid cytidylyltransferase</fullName>
        <ecNumber evidence="2">2.7.7.81</ecNumber>
    </recommendedName>
</protein>
<evidence type="ECO:0000313" key="3">
    <source>
        <dbReference type="EMBL" id="EAI5408352.1"/>
    </source>
</evidence>